<keyword evidence="3" id="KW-1185">Reference proteome</keyword>
<sequence>MDMFFSQLSDSVDQPESSLLSDASVTTRGASCSDGDVILASSRPKKRAGRRGFQGDEAPGL</sequence>
<evidence type="ECO:0000256" key="1">
    <source>
        <dbReference type="SAM" id="MobiDB-lite"/>
    </source>
</evidence>
<reference evidence="2 3" key="1">
    <citation type="submission" date="2018-02" db="EMBL/GenBank/DDBJ databases">
        <title>Draft genome of wild Prunus yedoensis var. nudiflora.</title>
        <authorList>
            <person name="Baek S."/>
            <person name="Kim J.-H."/>
            <person name="Choi K."/>
            <person name="Kim G.-B."/>
            <person name="Cho A."/>
            <person name="Jang H."/>
            <person name="Shin C.-H."/>
            <person name="Yu H.-J."/>
            <person name="Mun J.-H."/>
        </authorList>
    </citation>
    <scope>NUCLEOTIDE SEQUENCE [LARGE SCALE GENOMIC DNA]</scope>
    <source>
        <strain evidence="3">cv. Jeju island</strain>
        <tissue evidence="2">Leaf</tissue>
    </source>
</reference>
<dbReference type="OrthoDB" id="10602435at2759"/>
<organism evidence="2 3">
    <name type="scientific">Prunus yedoensis var. nudiflora</name>
    <dbReference type="NCBI Taxonomy" id="2094558"/>
    <lineage>
        <taxon>Eukaryota</taxon>
        <taxon>Viridiplantae</taxon>
        <taxon>Streptophyta</taxon>
        <taxon>Embryophyta</taxon>
        <taxon>Tracheophyta</taxon>
        <taxon>Spermatophyta</taxon>
        <taxon>Magnoliopsida</taxon>
        <taxon>eudicotyledons</taxon>
        <taxon>Gunneridae</taxon>
        <taxon>Pentapetalae</taxon>
        <taxon>rosids</taxon>
        <taxon>fabids</taxon>
        <taxon>Rosales</taxon>
        <taxon>Rosaceae</taxon>
        <taxon>Amygdaloideae</taxon>
        <taxon>Amygdaleae</taxon>
        <taxon>Prunus</taxon>
    </lineage>
</organism>
<accession>A0A314ZA78</accession>
<gene>
    <name evidence="2" type="ORF">Pyn_19594</name>
</gene>
<proteinExistence type="predicted"/>
<evidence type="ECO:0000313" key="2">
    <source>
        <dbReference type="EMBL" id="PQQ14284.1"/>
    </source>
</evidence>
<comment type="caution">
    <text evidence="2">The sequence shown here is derived from an EMBL/GenBank/DDBJ whole genome shotgun (WGS) entry which is preliminary data.</text>
</comment>
<protein>
    <submittedName>
        <fullName evidence="2">Dehydration responsive element binding protein 1 like protein</fullName>
    </submittedName>
</protein>
<feature type="region of interest" description="Disordered" evidence="1">
    <location>
        <begin position="1"/>
        <end position="61"/>
    </location>
</feature>
<dbReference type="EMBL" id="PJQY01000267">
    <property type="protein sequence ID" value="PQQ14284.1"/>
    <property type="molecule type" value="Genomic_DNA"/>
</dbReference>
<feature type="compositionally biased region" description="Polar residues" evidence="1">
    <location>
        <begin position="1"/>
        <end position="30"/>
    </location>
</feature>
<dbReference type="AlphaFoldDB" id="A0A314ZA78"/>
<evidence type="ECO:0000313" key="3">
    <source>
        <dbReference type="Proteomes" id="UP000250321"/>
    </source>
</evidence>
<name>A0A314ZA78_PRUYE</name>
<dbReference type="Proteomes" id="UP000250321">
    <property type="component" value="Unassembled WGS sequence"/>
</dbReference>